<accession>A0ABS4VRI2</accession>
<organism evidence="2 3">
    <name type="scientific">Pseudonocardia parietis</name>
    <dbReference type="NCBI Taxonomy" id="570936"/>
    <lineage>
        <taxon>Bacteria</taxon>
        <taxon>Bacillati</taxon>
        <taxon>Actinomycetota</taxon>
        <taxon>Actinomycetes</taxon>
        <taxon>Pseudonocardiales</taxon>
        <taxon>Pseudonocardiaceae</taxon>
        <taxon>Pseudonocardia</taxon>
    </lineage>
</organism>
<proteinExistence type="predicted"/>
<protein>
    <submittedName>
        <fullName evidence="2">CelD/BcsL family acetyltransferase involved in cellulose biosynthesis</fullName>
    </submittedName>
</protein>
<evidence type="ECO:0000259" key="1">
    <source>
        <dbReference type="Pfam" id="PF13480"/>
    </source>
</evidence>
<dbReference type="Pfam" id="PF13480">
    <property type="entry name" value="Acetyltransf_6"/>
    <property type="match status" value="1"/>
</dbReference>
<reference evidence="2 3" key="1">
    <citation type="submission" date="2021-03" db="EMBL/GenBank/DDBJ databases">
        <title>Sequencing the genomes of 1000 actinobacteria strains.</title>
        <authorList>
            <person name="Klenk H.-P."/>
        </authorList>
    </citation>
    <scope>NUCLEOTIDE SEQUENCE [LARGE SCALE GENOMIC DNA]</scope>
    <source>
        <strain evidence="2 3">DSM 45256</strain>
    </source>
</reference>
<dbReference type="EMBL" id="JAGINU010000001">
    <property type="protein sequence ID" value="MBP2366338.1"/>
    <property type="molecule type" value="Genomic_DNA"/>
</dbReference>
<dbReference type="Gene3D" id="3.40.630.30">
    <property type="match status" value="1"/>
</dbReference>
<evidence type="ECO:0000313" key="3">
    <source>
        <dbReference type="Proteomes" id="UP001519295"/>
    </source>
</evidence>
<name>A0ABS4VRI2_9PSEU</name>
<dbReference type="InterPro" id="IPR016181">
    <property type="entry name" value="Acyl_CoA_acyltransferase"/>
</dbReference>
<keyword evidence="3" id="KW-1185">Reference proteome</keyword>
<feature type="domain" description="BioF2-like acetyltransferase" evidence="1">
    <location>
        <begin position="155"/>
        <end position="296"/>
    </location>
</feature>
<dbReference type="RefSeq" id="WP_210026375.1">
    <property type="nucleotide sequence ID" value="NZ_JAGINU010000001.1"/>
</dbReference>
<comment type="caution">
    <text evidence="2">The sequence shown here is derived from an EMBL/GenBank/DDBJ whole genome shotgun (WGS) entry which is preliminary data.</text>
</comment>
<sequence>MDLVVGAAPGNPQAWDALVDESPLPSPSLRSWWLEAWAERDAVRVVEVTDGGVLVGGLAVQVRRRHGLDRVELVGHPLAPDHCDVLALPGHEAAVTAAVAAWLGRGQSRIRLDGLRAGALLAGGAVPNTVTSVLDEAPFEPLTGDFADYLAARSRNFRKNVSRFRRRFDDDGVEHVTAGPADIDHHLLELRRLHGAARGADSSFLPYFDVFAAAARRGVQRGEVLLHAAVDRSGRVLAIEAVFEVAGRLSTYQSGRDVSVERGLDLSTVLLSRAIEAAVGRGCRELDMLRGAQTYKTSWAGRTRPVLTLHASSGAAGSAVERGVRSLRTTKRALTRAAGAVVSRPGPAAQG</sequence>
<dbReference type="SUPFAM" id="SSF55729">
    <property type="entry name" value="Acyl-CoA N-acyltransferases (Nat)"/>
    <property type="match status" value="1"/>
</dbReference>
<dbReference type="InterPro" id="IPR038740">
    <property type="entry name" value="BioF2-like_GNAT_dom"/>
</dbReference>
<dbReference type="Proteomes" id="UP001519295">
    <property type="component" value="Unassembled WGS sequence"/>
</dbReference>
<gene>
    <name evidence="2" type="ORF">JOF36_002034</name>
</gene>
<evidence type="ECO:0000313" key="2">
    <source>
        <dbReference type="EMBL" id="MBP2366338.1"/>
    </source>
</evidence>